<dbReference type="RefSeq" id="WP_120171219.1">
    <property type="nucleotide sequence ID" value="NZ_AP018400.1"/>
</dbReference>
<feature type="transmembrane region" description="Helical" evidence="5">
    <location>
        <begin position="662"/>
        <end position="679"/>
    </location>
</feature>
<feature type="domain" description="Gram-positive cocci surface proteins LPxTG" evidence="6">
    <location>
        <begin position="654"/>
        <end position="686"/>
    </location>
</feature>
<dbReference type="EMBL" id="AP018400">
    <property type="protein sequence ID" value="BBA91817.1"/>
    <property type="molecule type" value="Genomic_DNA"/>
</dbReference>
<dbReference type="InterPro" id="IPR019931">
    <property type="entry name" value="LPXTG_anchor"/>
</dbReference>
<keyword evidence="2" id="KW-0964">Secreted</keyword>
<accession>A0A2Z5TK78</accession>
<evidence type="ECO:0000256" key="5">
    <source>
        <dbReference type="SAM" id="Phobius"/>
    </source>
</evidence>
<dbReference type="Proteomes" id="UP000269331">
    <property type="component" value="Chromosome"/>
</dbReference>
<dbReference type="Pfam" id="PF07501">
    <property type="entry name" value="G5"/>
    <property type="match status" value="6"/>
</dbReference>
<dbReference type="Gene3D" id="2.20.230.10">
    <property type="entry name" value="Resuscitation-promoting factor rpfb"/>
    <property type="match status" value="6"/>
</dbReference>
<dbReference type="AlphaFoldDB" id="A0A2Z5TK78"/>
<feature type="domain" description="G5" evidence="7">
    <location>
        <begin position="461"/>
        <end position="541"/>
    </location>
</feature>
<feature type="domain" description="G5" evidence="7">
    <location>
        <begin position="128"/>
        <end position="208"/>
    </location>
</feature>
<evidence type="ECO:0000256" key="4">
    <source>
        <dbReference type="ARBA" id="ARBA00023088"/>
    </source>
</evidence>
<evidence type="ECO:0000313" key="9">
    <source>
        <dbReference type="Proteomes" id="UP000269331"/>
    </source>
</evidence>
<feature type="domain" description="G5" evidence="7">
    <location>
        <begin position="295"/>
        <end position="375"/>
    </location>
</feature>
<dbReference type="Pfam" id="PF00746">
    <property type="entry name" value="Gram_pos_anchor"/>
    <property type="match status" value="1"/>
</dbReference>
<gene>
    <name evidence="8" type="ORF">SR187_0930</name>
</gene>
<feature type="domain" description="G5" evidence="7">
    <location>
        <begin position="544"/>
        <end position="624"/>
    </location>
</feature>
<evidence type="ECO:0000259" key="7">
    <source>
        <dbReference type="PROSITE" id="PS51109"/>
    </source>
</evidence>
<name>A0A2Z5TK78_9STRE</name>
<evidence type="ECO:0000256" key="1">
    <source>
        <dbReference type="ARBA" id="ARBA00022512"/>
    </source>
</evidence>
<dbReference type="PROSITE" id="PS51109">
    <property type="entry name" value="G5"/>
    <property type="match status" value="6"/>
</dbReference>
<proteinExistence type="predicted"/>
<keyword evidence="5" id="KW-0812">Transmembrane</keyword>
<evidence type="ECO:0000313" key="8">
    <source>
        <dbReference type="EMBL" id="BBA91817.1"/>
    </source>
</evidence>
<dbReference type="NCBIfam" id="TIGR01167">
    <property type="entry name" value="LPXTG_anchor"/>
    <property type="match status" value="1"/>
</dbReference>
<evidence type="ECO:0000256" key="3">
    <source>
        <dbReference type="ARBA" id="ARBA00022729"/>
    </source>
</evidence>
<dbReference type="InterPro" id="IPR011098">
    <property type="entry name" value="G5_dom"/>
</dbReference>
<evidence type="ECO:0000259" key="6">
    <source>
        <dbReference type="PROSITE" id="PS50847"/>
    </source>
</evidence>
<feature type="domain" description="G5" evidence="7">
    <location>
        <begin position="212"/>
        <end position="292"/>
    </location>
</feature>
<sequence length="686" mass="74254">MKNKKFQGLVGLALIASLVNPLPWFENVNLLDSVKVLAAEEDTPPEDIEEPDARELQVLNQLDAKLSEFEEYLNANNTEEAQYFLEDEKENIERWLTATSKTARGQASAKRWNSLLARHNGTGDVTPKPVITTKDVTTTVDIDFTTTRVASVTMEEGKEVITTPGVKGVRTIIYTVTYTDGVETNRTEKSNVVTKEPVNQVVTYGTKKPEVTPTVTTTEETKTEVVPFTEIRENDPNLEAGKEVVATEGKNGVRTIVYTVTKKDGTETGRVVKSDTITTPAVNKVIKVGTKKPAVPVVTTEEVSETKSVPFETIRENDPNLEAGKEVVATEGKNGVRTIVYTVTKKDGTETGRVVKSDTITTPAVNKVIKVGTKKPVVPVVTTEEVSETKSVPFETIRENDPNLEAGKEVVATEGKEGVRTIVYTVTKTDGVETSRVVKSDTITTPAVNKVIKVGTKTTTSPVVTTEEVSETKPVPFETIREEDPNLEAGKEVVAAEGKEGVRTIVYTVTKTDGVETSRVVKSDSVTTPAVNKVIKVGTKTTTSPVVTTEEVSETKPVPFETIRENDPNLEAGKEVVAAEGKEGVRTIVYTVTKIDGVETGRVVKSDTITTPAVNKVIKVGTKRSVATPVATAKENKSKTENKNKTKVVDGKVLPETGEQSSGLAVIGLTLLVGLLTFVKNKRKKS</sequence>
<feature type="domain" description="G5" evidence="7">
    <location>
        <begin position="378"/>
        <end position="458"/>
    </location>
</feature>
<evidence type="ECO:0008006" key="10">
    <source>
        <dbReference type="Google" id="ProtNLM"/>
    </source>
</evidence>
<keyword evidence="4" id="KW-0572">Peptidoglycan-anchor</keyword>
<keyword evidence="3" id="KW-0732">Signal</keyword>
<keyword evidence="1" id="KW-0134">Cell wall</keyword>
<reference evidence="8 9" key="1">
    <citation type="journal article" date="2018" name="Genome Biol. Evol.">
        <title>Complete Genome Sequence of Streptococcus ruminantium sp. nov. GUT-187T (=DSM 104980T =JCM 31869T), the Type Strain of S. ruminantium, and Comparison with Genome Sequences of Streptococcus suis Strains.</title>
        <authorList>
            <person name="Tohya M."/>
            <person name="Sekizaki T."/>
            <person name="Miyoshi-Akiyama T."/>
        </authorList>
    </citation>
    <scope>NUCLEOTIDE SEQUENCE [LARGE SCALE GENOMIC DNA]</scope>
    <source>
        <strain evidence="8 9">GUT187T</strain>
    </source>
</reference>
<dbReference type="PROSITE" id="PS50847">
    <property type="entry name" value="GRAM_POS_ANCHORING"/>
    <property type="match status" value="1"/>
</dbReference>
<evidence type="ECO:0000256" key="2">
    <source>
        <dbReference type="ARBA" id="ARBA00022525"/>
    </source>
</evidence>
<dbReference type="GeneID" id="52228768"/>
<dbReference type="OrthoDB" id="2414523at2"/>
<protein>
    <recommendedName>
        <fullName evidence="10">Cell surface protein</fullName>
    </recommendedName>
</protein>
<keyword evidence="5" id="KW-1133">Transmembrane helix</keyword>
<organism evidence="8 9">
    <name type="scientific">Streptococcus ruminantium</name>
    <dbReference type="NCBI Taxonomy" id="1917441"/>
    <lineage>
        <taxon>Bacteria</taxon>
        <taxon>Bacillati</taxon>
        <taxon>Bacillota</taxon>
        <taxon>Bacilli</taxon>
        <taxon>Lactobacillales</taxon>
        <taxon>Streptococcaceae</taxon>
        <taxon>Streptococcus</taxon>
    </lineage>
</organism>
<dbReference type="KEGG" id="srq:SR187_0930"/>
<dbReference type="SMART" id="SM01208">
    <property type="entry name" value="G5"/>
    <property type="match status" value="6"/>
</dbReference>
<keyword evidence="5" id="KW-0472">Membrane</keyword>